<protein>
    <submittedName>
        <fullName evidence="2">Uncharacterized protein</fullName>
    </submittedName>
</protein>
<comment type="caution">
    <text evidence="2">The sequence shown here is derived from an EMBL/GenBank/DDBJ whole genome shotgun (WGS) entry which is preliminary data.</text>
</comment>
<gene>
    <name evidence="2" type="ORF">S01H1_15834</name>
</gene>
<proteinExistence type="predicted"/>
<reference evidence="2" key="1">
    <citation type="journal article" date="2014" name="Front. Microbiol.">
        <title>High frequency of phylogenetically diverse reductive dehalogenase-homologous genes in deep subseafloor sedimentary metagenomes.</title>
        <authorList>
            <person name="Kawai M."/>
            <person name="Futagami T."/>
            <person name="Toyoda A."/>
            <person name="Takaki Y."/>
            <person name="Nishi S."/>
            <person name="Hori S."/>
            <person name="Arai W."/>
            <person name="Tsubouchi T."/>
            <person name="Morono Y."/>
            <person name="Uchiyama I."/>
            <person name="Ito T."/>
            <person name="Fujiyama A."/>
            <person name="Inagaki F."/>
            <person name="Takami H."/>
        </authorList>
    </citation>
    <scope>NUCLEOTIDE SEQUENCE</scope>
    <source>
        <strain evidence="2">Expedition CK06-06</strain>
    </source>
</reference>
<sequence>AIAAAPDEAKKLLAIDIAVANHEKTRDGDTKLPVSVPGTRLTAKQKRAKELQRKRNKVRQVFEAVISLLQEIDPEKQGIKNEKDREWVTELVVESTRLSRKFGKLLQEE</sequence>
<organism evidence="2">
    <name type="scientific">marine sediment metagenome</name>
    <dbReference type="NCBI Taxonomy" id="412755"/>
    <lineage>
        <taxon>unclassified sequences</taxon>
        <taxon>metagenomes</taxon>
        <taxon>ecological metagenomes</taxon>
    </lineage>
</organism>
<name>X0SNB7_9ZZZZ</name>
<feature type="region of interest" description="Disordered" evidence="1">
    <location>
        <begin position="27"/>
        <end position="50"/>
    </location>
</feature>
<dbReference type="EMBL" id="BARS01008291">
    <property type="protein sequence ID" value="GAF76631.1"/>
    <property type="molecule type" value="Genomic_DNA"/>
</dbReference>
<accession>X0SNB7</accession>
<evidence type="ECO:0000256" key="1">
    <source>
        <dbReference type="SAM" id="MobiDB-lite"/>
    </source>
</evidence>
<feature type="non-terminal residue" evidence="2">
    <location>
        <position position="1"/>
    </location>
</feature>
<dbReference type="AlphaFoldDB" id="X0SNB7"/>
<evidence type="ECO:0000313" key="2">
    <source>
        <dbReference type="EMBL" id="GAF76631.1"/>
    </source>
</evidence>